<gene>
    <name evidence="1" type="ORF">LEP1GSC079_4203</name>
</gene>
<dbReference type="AlphaFoldDB" id="A0A0F6IGV8"/>
<accession>A0A0F6IGV8</accession>
<evidence type="ECO:0000313" key="1">
    <source>
        <dbReference type="EMBL" id="EMJ37283.1"/>
    </source>
</evidence>
<dbReference type="Proteomes" id="UP000012164">
    <property type="component" value="Unassembled WGS sequence"/>
</dbReference>
<comment type="caution">
    <text evidence="1">The sequence shown here is derived from an EMBL/GenBank/DDBJ whole genome shotgun (WGS) entry which is preliminary data.</text>
</comment>
<evidence type="ECO:0000313" key="2">
    <source>
        <dbReference type="Proteomes" id="UP000012164"/>
    </source>
</evidence>
<dbReference type="EMBL" id="AKWR02000091">
    <property type="protein sequence ID" value="EMJ37283.1"/>
    <property type="molecule type" value="Genomic_DNA"/>
</dbReference>
<organism evidence="1 2">
    <name type="scientific">Leptospira interrogans str. FPW1039</name>
    <dbReference type="NCBI Taxonomy" id="1193040"/>
    <lineage>
        <taxon>Bacteria</taxon>
        <taxon>Pseudomonadati</taxon>
        <taxon>Spirochaetota</taxon>
        <taxon>Spirochaetia</taxon>
        <taxon>Leptospirales</taxon>
        <taxon>Leptospiraceae</taxon>
        <taxon>Leptospira</taxon>
    </lineage>
</organism>
<protein>
    <submittedName>
        <fullName evidence="1">Uncharacterized protein</fullName>
    </submittedName>
</protein>
<sequence length="47" mass="5425">MSLAQENEKEFSKSMNSYKLGCIWQFANFHVILISSNLCNSSHALRF</sequence>
<reference evidence="1 2" key="1">
    <citation type="submission" date="2013-01" db="EMBL/GenBank/DDBJ databases">
        <authorList>
            <person name="Harkins D.M."/>
            <person name="Durkin A.S."/>
            <person name="Brinkac L.M."/>
            <person name="Haft D.H."/>
            <person name="Selengut J.D."/>
            <person name="Sanka R."/>
            <person name="DePew J."/>
            <person name="Purushe J."/>
            <person name="Peacock S.J."/>
            <person name="Thaipadungpanit J."/>
            <person name="Wuthiekanun V.W."/>
            <person name="Day N.P."/>
            <person name="Vinetz J.M."/>
            <person name="Sutton G.G."/>
            <person name="Nierman W.C."/>
            <person name="Fouts D.E."/>
        </authorList>
    </citation>
    <scope>NUCLEOTIDE SEQUENCE [LARGE SCALE GENOMIC DNA]</scope>
    <source>
        <strain evidence="1 2">FPW1039</strain>
    </source>
</reference>
<proteinExistence type="predicted"/>
<name>A0A0F6IGV8_LEPIR</name>